<protein>
    <recommendedName>
        <fullName evidence="1">Galectin</fullName>
    </recommendedName>
</protein>
<dbReference type="AlphaFoldDB" id="A0A9W7IY97"/>
<feature type="domain" description="Galectin" evidence="2">
    <location>
        <begin position="1"/>
        <end position="134"/>
    </location>
</feature>
<evidence type="ECO:0000259" key="2">
    <source>
        <dbReference type="PROSITE" id="PS51304"/>
    </source>
</evidence>
<organism evidence="3 4">
    <name type="scientific">Hibiscus trionum</name>
    <name type="common">Flower of an hour</name>
    <dbReference type="NCBI Taxonomy" id="183268"/>
    <lineage>
        <taxon>Eukaryota</taxon>
        <taxon>Viridiplantae</taxon>
        <taxon>Streptophyta</taxon>
        <taxon>Embryophyta</taxon>
        <taxon>Tracheophyta</taxon>
        <taxon>Spermatophyta</taxon>
        <taxon>Magnoliopsida</taxon>
        <taxon>eudicotyledons</taxon>
        <taxon>Gunneridae</taxon>
        <taxon>Pentapetalae</taxon>
        <taxon>rosids</taxon>
        <taxon>malvids</taxon>
        <taxon>Malvales</taxon>
        <taxon>Malvaceae</taxon>
        <taxon>Malvoideae</taxon>
        <taxon>Hibiscus</taxon>
    </lineage>
</organism>
<dbReference type="EMBL" id="BSYR01000038">
    <property type="protein sequence ID" value="GMJ04140.1"/>
    <property type="molecule type" value="Genomic_DNA"/>
</dbReference>
<evidence type="ECO:0000256" key="1">
    <source>
        <dbReference type="RuleBase" id="RU102079"/>
    </source>
</evidence>
<dbReference type="Pfam" id="PF00337">
    <property type="entry name" value="Gal-bind_lectin"/>
    <property type="match status" value="1"/>
</dbReference>
<dbReference type="SUPFAM" id="SSF49899">
    <property type="entry name" value="Concanavalin A-like lectins/glucanases"/>
    <property type="match status" value="1"/>
</dbReference>
<dbReference type="OrthoDB" id="10514855at2759"/>
<evidence type="ECO:0000313" key="4">
    <source>
        <dbReference type="Proteomes" id="UP001165190"/>
    </source>
</evidence>
<reference evidence="3" key="1">
    <citation type="submission" date="2023-05" db="EMBL/GenBank/DDBJ databases">
        <title>Genome and transcriptome analyses reveal genes involved in the formation of fine ridges on petal epidermal cells in Hibiscus trionum.</title>
        <authorList>
            <person name="Koshimizu S."/>
            <person name="Masuda S."/>
            <person name="Ishii T."/>
            <person name="Shirasu K."/>
            <person name="Hoshino A."/>
            <person name="Arita M."/>
        </authorList>
    </citation>
    <scope>NUCLEOTIDE SEQUENCE</scope>
    <source>
        <strain evidence="3">Hamamatsu line</strain>
    </source>
</reference>
<evidence type="ECO:0000313" key="3">
    <source>
        <dbReference type="EMBL" id="GMJ04140.1"/>
    </source>
</evidence>
<dbReference type="InterPro" id="IPR013320">
    <property type="entry name" value="ConA-like_dom_sf"/>
</dbReference>
<name>A0A9W7IY97_HIBTR</name>
<dbReference type="Gene3D" id="2.60.120.200">
    <property type="match status" value="1"/>
</dbReference>
<dbReference type="InterPro" id="IPR001079">
    <property type="entry name" value="Galectin_CRD"/>
</dbReference>
<gene>
    <name evidence="3" type="ORF">HRI_004083200</name>
</gene>
<dbReference type="GO" id="GO:0030246">
    <property type="term" value="F:carbohydrate binding"/>
    <property type="evidence" value="ECO:0007669"/>
    <property type="project" value="UniProtKB-UniRule"/>
</dbReference>
<proteinExistence type="predicted"/>
<dbReference type="GO" id="GO:1901137">
    <property type="term" value="P:carbohydrate derivative biosynthetic process"/>
    <property type="evidence" value="ECO:0007669"/>
    <property type="project" value="UniProtKB-ARBA"/>
</dbReference>
<keyword evidence="4" id="KW-1185">Reference proteome</keyword>
<sequence length="134" mass="15480">MWPNSSLCDHYHRHWSFGKLQDRFNRGSVPDEMNPPIVLHYNVRLQGDKVTEDPVIVQNTWTAPHEWNAEERCPSAIAGNNKKVDDLKQCSEKVGKIDNRRPYLPFKLGYLSVMTLRVGEEGFHMTVESLTESI</sequence>
<accession>A0A9W7IY97</accession>
<keyword evidence="1" id="KW-0430">Lectin</keyword>
<comment type="caution">
    <text evidence="3">The sequence shown here is derived from an EMBL/GenBank/DDBJ whole genome shotgun (WGS) entry which is preliminary data.</text>
</comment>
<dbReference type="PROSITE" id="PS51304">
    <property type="entry name" value="GALECTIN"/>
    <property type="match status" value="1"/>
</dbReference>
<dbReference type="Proteomes" id="UP001165190">
    <property type="component" value="Unassembled WGS sequence"/>
</dbReference>